<dbReference type="EMBL" id="SWJQ01000165">
    <property type="protein sequence ID" value="TRZ19906.1"/>
    <property type="molecule type" value="Genomic_DNA"/>
</dbReference>
<evidence type="ECO:0000313" key="2">
    <source>
        <dbReference type="EMBL" id="TRZ19906.1"/>
    </source>
</evidence>
<comment type="caution">
    <text evidence="2">The sequence shown here is derived from an EMBL/GenBank/DDBJ whole genome shotgun (WGS) entry which is preliminary data.</text>
</comment>
<keyword evidence="3" id="KW-1185">Reference proteome</keyword>
<gene>
    <name evidence="2" type="ORF">HGM15179_007187</name>
</gene>
<reference evidence="2" key="1">
    <citation type="submission" date="2019-04" db="EMBL/GenBank/DDBJ databases">
        <title>Genome assembly of Zosterops borbonicus 15179.</title>
        <authorList>
            <person name="Leroy T."/>
            <person name="Anselmetti Y."/>
            <person name="Tilak M.-K."/>
            <person name="Nabholz B."/>
        </authorList>
    </citation>
    <scope>NUCLEOTIDE SEQUENCE</scope>
    <source>
        <strain evidence="2">HGM_15179</strain>
        <tissue evidence="2">Muscle</tissue>
    </source>
</reference>
<feature type="region of interest" description="Disordered" evidence="1">
    <location>
        <begin position="34"/>
        <end position="70"/>
    </location>
</feature>
<protein>
    <submittedName>
        <fullName evidence="2">Uncharacterized protein</fullName>
    </submittedName>
</protein>
<sequence>MVPSKVGITSSEHVKKTAIDTPTISISHLKKVWTKTRAGDDNEDTATKHTGSKKADPRRDHAKQFLEYGN</sequence>
<proteinExistence type="predicted"/>
<name>A0A8K1LNA6_9PASS</name>
<accession>A0A8K1LNA6</accession>
<feature type="compositionally biased region" description="Basic and acidic residues" evidence="1">
    <location>
        <begin position="53"/>
        <end position="64"/>
    </location>
</feature>
<organism evidence="2 3">
    <name type="scientific">Zosterops borbonicus</name>
    <dbReference type="NCBI Taxonomy" id="364589"/>
    <lineage>
        <taxon>Eukaryota</taxon>
        <taxon>Metazoa</taxon>
        <taxon>Chordata</taxon>
        <taxon>Craniata</taxon>
        <taxon>Vertebrata</taxon>
        <taxon>Euteleostomi</taxon>
        <taxon>Archelosauria</taxon>
        <taxon>Archosauria</taxon>
        <taxon>Dinosauria</taxon>
        <taxon>Saurischia</taxon>
        <taxon>Theropoda</taxon>
        <taxon>Coelurosauria</taxon>
        <taxon>Aves</taxon>
        <taxon>Neognathae</taxon>
        <taxon>Neoaves</taxon>
        <taxon>Telluraves</taxon>
        <taxon>Australaves</taxon>
        <taxon>Passeriformes</taxon>
        <taxon>Sylvioidea</taxon>
        <taxon>Zosteropidae</taxon>
        <taxon>Zosterops</taxon>
    </lineage>
</organism>
<evidence type="ECO:0000256" key="1">
    <source>
        <dbReference type="SAM" id="MobiDB-lite"/>
    </source>
</evidence>
<evidence type="ECO:0000313" key="3">
    <source>
        <dbReference type="Proteomes" id="UP000796761"/>
    </source>
</evidence>
<dbReference type="AlphaFoldDB" id="A0A8K1LNA6"/>
<dbReference type="Proteomes" id="UP000796761">
    <property type="component" value="Unassembled WGS sequence"/>
</dbReference>